<keyword evidence="2" id="KW-0472">Membrane</keyword>
<organism evidence="3 4">
    <name type="scientific">Gymnopilus junonius</name>
    <name type="common">Spectacular rustgill mushroom</name>
    <name type="synonym">Gymnopilus spectabilis subsp. junonius</name>
    <dbReference type="NCBI Taxonomy" id="109634"/>
    <lineage>
        <taxon>Eukaryota</taxon>
        <taxon>Fungi</taxon>
        <taxon>Dikarya</taxon>
        <taxon>Basidiomycota</taxon>
        <taxon>Agaricomycotina</taxon>
        <taxon>Agaricomycetes</taxon>
        <taxon>Agaricomycetidae</taxon>
        <taxon>Agaricales</taxon>
        <taxon>Agaricineae</taxon>
        <taxon>Hymenogastraceae</taxon>
        <taxon>Gymnopilus</taxon>
    </lineage>
</organism>
<accession>A0A9P5TTC3</accession>
<sequence length="223" mass="24906">MDISTTDINLSLEPHVALSLQRIFPLLPPHTARLLEQYITIPLPTLIPYNVLFSVSQWARSEGAQDPLKSNQLDPQNYSMVALLAGTTTSPERKFATYVPPKDPEEVEADRMRERRAITYLLNALLSIGGVGFAAWWAADKTGWSNEWRVLFALFAAIVVAVSEAGLYMIWQSRSSTSEPLRKKRLPALHKKVDPATETDTNSVDDTKPVTSASETGTLRQRR</sequence>
<feature type="transmembrane region" description="Helical" evidence="2">
    <location>
        <begin position="120"/>
        <end position="139"/>
    </location>
</feature>
<keyword evidence="2" id="KW-1133">Transmembrane helix</keyword>
<evidence type="ECO:0000256" key="1">
    <source>
        <dbReference type="SAM" id="MobiDB-lite"/>
    </source>
</evidence>
<name>A0A9P5TTC3_GYMJU</name>
<dbReference type="GO" id="GO:0070072">
    <property type="term" value="P:vacuolar proton-transporting V-type ATPase complex assembly"/>
    <property type="evidence" value="ECO:0007669"/>
    <property type="project" value="InterPro"/>
</dbReference>
<dbReference type="Proteomes" id="UP000724874">
    <property type="component" value="Unassembled WGS sequence"/>
</dbReference>
<protein>
    <submittedName>
        <fullName evidence="3">Uncharacterized protein</fullName>
    </submittedName>
</protein>
<evidence type="ECO:0000256" key="2">
    <source>
        <dbReference type="SAM" id="Phobius"/>
    </source>
</evidence>
<dbReference type="EMBL" id="JADNYJ010000009">
    <property type="protein sequence ID" value="KAF8909341.1"/>
    <property type="molecule type" value="Genomic_DNA"/>
</dbReference>
<evidence type="ECO:0000313" key="4">
    <source>
        <dbReference type="Proteomes" id="UP000724874"/>
    </source>
</evidence>
<dbReference type="AlphaFoldDB" id="A0A9P5TTC3"/>
<reference evidence="3" key="1">
    <citation type="submission" date="2020-11" db="EMBL/GenBank/DDBJ databases">
        <authorList>
            <consortium name="DOE Joint Genome Institute"/>
            <person name="Ahrendt S."/>
            <person name="Riley R."/>
            <person name="Andreopoulos W."/>
            <person name="LaButti K."/>
            <person name="Pangilinan J."/>
            <person name="Ruiz-duenas F.J."/>
            <person name="Barrasa J.M."/>
            <person name="Sanchez-Garcia M."/>
            <person name="Camarero S."/>
            <person name="Miyauchi S."/>
            <person name="Serrano A."/>
            <person name="Linde D."/>
            <person name="Babiker R."/>
            <person name="Drula E."/>
            <person name="Ayuso-Fernandez I."/>
            <person name="Pacheco R."/>
            <person name="Padilla G."/>
            <person name="Ferreira P."/>
            <person name="Barriuso J."/>
            <person name="Kellner H."/>
            <person name="Castanera R."/>
            <person name="Alfaro M."/>
            <person name="Ramirez L."/>
            <person name="Pisabarro A.G."/>
            <person name="Kuo A."/>
            <person name="Tritt A."/>
            <person name="Lipzen A."/>
            <person name="He G."/>
            <person name="Yan M."/>
            <person name="Ng V."/>
            <person name="Cullen D."/>
            <person name="Martin F."/>
            <person name="Rosso M.-N."/>
            <person name="Henrissat B."/>
            <person name="Hibbett D."/>
            <person name="Martinez A.T."/>
            <person name="Grigoriev I.V."/>
        </authorList>
    </citation>
    <scope>NUCLEOTIDE SEQUENCE</scope>
    <source>
        <strain evidence="3">AH 44721</strain>
    </source>
</reference>
<feature type="region of interest" description="Disordered" evidence="1">
    <location>
        <begin position="182"/>
        <end position="223"/>
    </location>
</feature>
<dbReference type="InterPro" id="IPR021013">
    <property type="entry name" value="ATPase_Vma12"/>
</dbReference>
<dbReference type="OrthoDB" id="3193718at2759"/>
<feature type="compositionally biased region" description="Polar residues" evidence="1">
    <location>
        <begin position="198"/>
        <end position="223"/>
    </location>
</feature>
<keyword evidence="4" id="KW-1185">Reference proteome</keyword>
<proteinExistence type="predicted"/>
<keyword evidence="2" id="KW-0812">Transmembrane</keyword>
<evidence type="ECO:0000313" key="3">
    <source>
        <dbReference type="EMBL" id="KAF8909341.1"/>
    </source>
</evidence>
<gene>
    <name evidence="3" type="ORF">CPB84DRAFT_1765887</name>
</gene>
<comment type="caution">
    <text evidence="3">The sequence shown here is derived from an EMBL/GenBank/DDBJ whole genome shotgun (WGS) entry which is preliminary data.</text>
</comment>
<feature type="transmembrane region" description="Helical" evidence="2">
    <location>
        <begin position="151"/>
        <end position="171"/>
    </location>
</feature>
<dbReference type="Pfam" id="PF11712">
    <property type="entry name" value="Vma12"/>
    <property type="match status" value="1"/>
</dbReference>